<comment type="caution">
    <text evidence="9">The sequence shown here is derived from an EMBL/GenBank/DDBJ whole genome shotgun (WGS) entry which is preliminary data.</text>
</comment>
<evidence type="ECO:0000256" key="2">
    <source>
        <dbReference type="ARBA" id="ARBA00009001"/>
    </source>
</evidence>
<dbReference type="GO" id="GO:0060261">
    <property type="term" value="P:positive regulation of transcription initiation by RNA polymerase II"/>
    <property type="evidence" value="ECO:0007669"/>
    <property type="project" value="InterPro"/>
</dbReference>
<evidence type="ECO:0000256" key="5">
    <source>
        <dbReference type="ARBA" id="ARBA00023163"/>
    </source>
</evidence>
<dbReference type="InterPro" id="IPR009044">
    <property type="entry name" value="ssDNA-bd_transcriptional_reg"/>
</dbReference>
<evidence type="ECO:0000313" key="9">
    <source>
        <dbReference type="EMBL" id="GMK58227.1"/>
    </source>
</evidence>
<organism evidence="9 10">
    <name type="scientific">Cutaneotrichosporon spelunceum</name>
    <dbReference type="NCBI Taxonomy" id="1672016"/>
    <lineage>
        <taxon>Eukaryota</taxon>
        <taxon>Fungi</taxon>
        <taxon>Dikarya</taxon>
        <taxon>Basidiomycota</taxon>
        <taxon>Agaricomycotina</taxon>
        <taxon>Tremellomycetes</taxon>
        <taxon>Trichosporonales</taxon>
        <taxon>Trichosporonaceae</taxon>
        <taxon>Cutaneotrichosporon</taxon>
    </lineage>
</organism>
<keyword evidence="3" id="KW-0805">Transcription regulation</keyword>
<dbReference type="Gene3D" id="2.30.31.10">
    <property type="entry name" value="Transcriptional Coactivator Pc4, Chain A"/>
    <property type="match status" value="1"/>
</dbReference>
<feature type="region of interest" description="Disordered" evidence="7">
    <location>
        <begin position="1"/>
        <end position="46"/>
    </location>
</feature>
<gene>
    <name evidence="9" type="ORF">CspeluHIS016_0502590</name>
</gene>
<feature type="domain" description="Transcriptional coactivator p15 (PC4) C-terminal" evidence="8">
    <location>
        <begin position="63"/>
        <end position="115"/>
    </location>
</feature>
<dbReference type="AlphaFoldDB" id="A0AAD3TXH1"/>
<accession>A0AAD3TXH1</accession>
<comment type="similarity">
    <text evidence="2">Belongs to the transcriptional coactivator PC4 family.</text>
</comment>
<evidence type="ECO:0000256" key="1">
    <source>
        <dbReference type="ARBA" id="ARBA00004123"/>
    </source>
</evidence>
<comment type="subcellular location">
    <subcellularLocation>
        <location evidence="1">Nucleus</location>
    </subcellularLocation>
</comment>
<keyword evidence="5" id="KW-0804">Transcription</keyword>
<dbReference type="GO" id="GO:0003677">
    <property type="term" value="F:DNA binding"/>
    <property type="evidence" value="ECO:0007669"/>
    <property type="project" value="UniProtKB-KW"/>
</dbReference>
<reference evidence="9" key="1">
    <citation type="journal article" date="2023" name="BMC Genomics">
        <title>Chromosome-level genome assemblies of Cutaneotrichosporon spp. (Trichosporonales, Basidiomycota) reveal imbalanced evolution between nucleotide sequences and chromosome synteny.</title>
        <authorList>
            <person name="Kobayashi Y."/>
            <person name="Kayamori A."/>
            <person name="Aoki K."/>
            <person name="Shiwa Y."/>
            <person name="Matsutani M."/>
            <person name="Fujita N."/>
            <person name="Sugita T."/>
            <person name="Iwasaki W."/>
            <person name="Tanaka N."/>
            <person name="Takashima M."/>
        </authorList>
    </citation>
    <scope>NUCLEOTIDE SEQUENCE</scope>
    <source>
        <strain evidence="9">HIS016</strain>
    </source>
</reference>
<keyword evidence="6" id="KW-0539">Nucleus</keyword>
<dbReference type="SUPFAM" id="SSF54447">
    <property type="entry name" value="ssDNA-binding transcriptional regulator domain"/>
    <property type="match status" value="1"/>
</dbReference>
<dbReference type="EMBL" id="BTCM01000005">
    <property type="protein sequence ID" value="GMK58227.1"/>
    <property type="molecule type" value="Genomic_DNA"/>
</dbReference>
<keyword evidence="4" id="KW-0238">DNA-binding</keyword>
<name>A0AAD3TXH1_9TREE</name>
<evidence type="ECO:0000313" key="10">
    <source>
        <dbReference type="Proteomes" id="UP001222932"/>
    </source>
</evidence>
<evidence type="ECO:0000259" key="8">
    <source>
        <dbReference type="Pfam" id="PF02229"/>
    </source>
</evidence>
<proteinExistence type="inferred from homology"/>
<evidence type="ECO:0000256" key="3">
    <source>
        <dbReference type="ARBA" id="ARBA00023015"/>
    </source>
</evidence>
<protein>
    <recommendedName>
        <fullName evidence="8">Transcriptional coactivator p15 (PC4) C-terminal domain-containing protein</fullName>
    </recommendedName>
</protein>
<sequence length="128" mass="14112">MPKDRTSSERSVGSRAAARDAYARTPRATSAPPPDDGPDAKKRRPDGTMLAMKHNEEDDPFIAIDKMRRITVCKFKGKVLVDFREFYTDKASGDTKPGKNGISLSAEQWAVLKANVEAVDKMVAEAEK</sequence>
<evidence type="ECO:0000256" key="4">
    <source>
        <dbReference type="ARBA" id="ARBA00023125"/>
    </source>
</evidence>
<dbReference type="Proteomes" id="UP001222932">
    <property type="component" value="Unassembled WGS sequence"/>
</dbReference>
<dbReference type="GO" id="GO:0003713">
    <property type="term" value="F:transcription coactivator activity"/>
    <property type="evidence" value="ECO:0007669"/>
    <property type="project" value="InterPro"/>
</dbReference>
<evidence type="ECO:0000256" key="6">
    <source>
        <dbReference type="ARBA" id="ARBA00023242"/>
    </source>
</evidence>
<dbReference type="PANTHER" id="PTHR13215">
    <property type="entry name" value="RNA POLYMERASE II TRANSCRIPTIONAL COACTIVATOR"/>
    <property type="match status" value="1"/>
</dbReference>
<dbReference type="InterPro" id="IPR045125">
    <property type="entry name" value="Sub1/Tcp4-like"/>
</dbReference>
<keyword evidence="10" id="KW-1185">Reference proteome</keyword>
<dbReference type="GO" id="GO:0005634">
    <property type="term" value="C:nucleus"/>
    <property type="evidence" value="ECO:0007669"/>
    <property type="project" value="UniProtKB-SubCell"/>
</dbReference>
<dbReference type="Pfam" id="PF02229">
    <property type="entry name" value="PC4"/>
    <property type="match status" value="1"/>
</dbReference>
<reference evidence="9" key="2">
    <citation type="submission" date="2023-06" db="EMBL/GenBank/DDBJ databases">
        <authorList>
            <person name="Kobayashi Y."/>
            <person name="Kayamori A."/>
            <person name="Aoki K."/>
            <person name="Shiwa Y."/>
            <person name="Fujita N."/>
            <person name="Sugita T."/>
            <person name="Iwasaki W."/>
            <person name="Tanaka N."/>
            <person name="Takashima M."/>
        </authorList>
    </citation>
    <scope>NUCLEOTIDE SEQUENCE</scope>
    <source>
        <strain evidence="9">HIS016</strain>
    </source>
</reference>
<evidence type="ECO:0000256" key="7">
    <source>
        <dbReference type="SAM" id="MobiDB-lite"/>
    </source>
</evidence>
<dbReference type="InterPro" id="IPR003173">
    <property type="entry name" value="PC4_C"/>
</dbReference>